<dbReference type="STRING" id="112248.SAMN05444392_10380"/>
<name>A0A1M4W8D3_9BACL</name>
<accession>A0A1M4W8D3</accession>
<evidence type="ECO:0000313" key="2">
    <source>
        <dbReference type="EMBL" id="SHE77242.1"/>
    </source>
</evidence>
<evidence type="ECO:0008006" key="4">
    <source>
        <dbReference type="Google" id="ProtNLM"/>
    </source>
</evidence>
<dbReference type="RefSeq" id="WP_073154178.1">
    <property type="nucleotide sequence ID" value="NZ_FQVL01000003.1"/>
</dbReference>
<evidence type="ECO:0000313" key="3">
    <source>
        <dbReference type="Proteomes" id="UP000184476"/>
    </source>
</evidence>
<dbReference type="SUPFAM" id="SSF56784">
    <property type="entry name" value="HAD-like"/>
    <property type="match status" value="1"/>
</dbReference>
<dbReference type="AlphaFoldDB" id="A0A1M4W8D3"/>
<dbReference type="Pfam" id="PF09419">
    <property type="entry name" value="PGP_phosphatase"/>
    <property type="match status" value="1"/>
</dbReference>
<dbReference type="PANTHER" id="PTHR43316">
    <property type="entry name" value="HYDROLASE, HALOACID DELAHOGENASE-RELATED"/>
    <property type="match status" value="1"/>
</dbReference>
<dbReference type="InterPro" id="IPR027706">
    <property type="entry name" value="PGP_Pase"/>
</dbReference>
<dbReference type="Gene3D" id="3.40.50.1000">
    <property type="entry name" value="HAD superfamily/HAD-like"/>
    <property type="match status" value="1"/>
</dbReference>
<protein>
    <recommendedName>
        <fullName evidence="4">YqeG family HAD IIIA-type phosphatase</fullName>
    </recommendedName>
</protein>
<dbReference type="CDD" id="cd16416">
    <property type="entry name" value="HAD_BsYqeG-like"/>
    <property type="match status" value="1"/>
</dbReference>
<proteinExistence type="predicted"/>
<dbReference type="InterPro" id="IPR006549">
    <property type="entry name" value="HAD-SF_hydro_IIIA"/>
</dbReference>
<evidence type="ECO:0000256" key="1">
    <source>
        <dbReference type="ARBA" id="ARBA00022801"/>
    </source>
</evidence>
<dbReference type="InterPro" id="IPR010021">
    <property type="entry name" value="PGPP1/Gep4"/>
</dbReference>
<gene>
    <name evidence="2" type="ORF">SAMN05444392_10380</name>
</gene>
<keyword evidence="1" id="KW-0378">Hydrolase</keyword>
<dbReference type="OrthoDB" id="9787572at2"/>
<sequence>MLKLFIPSMYVPSIYQINFEQLKQKSINSIIIDLDNTLVESSQMHVPPQLRNWLKALQENQFKITIVSNNSKDRVSQFARSLDIPYIYAARKPLAIAFHKAMRIMESELNQTVVVGDQLLTDVLGGNRLGIYTILVVPVSEHEGWMTRVNRKLERMIFWWLRRRGYLKWGERR</sequence>
<organism evidence="2 3">
    <name type="scientific">Seinonella peptonophila</name>
    <dbReference type="NCBI Taxonomy" id="112248"/>
    <lineage>
        <taxon>Bacteria</taxon>
        <taxon>Bacillati</taxon>
        <taxon>Bacillota</taxon>
        <taxon>Bacilli</taxon>
        <taxon>Bacillales</taxon>
        <taxon>Thermoactinomycetaceae</taxon>
        <taxon>Seinonella</taxon>
    </lineage>
</organism>
<dbReference type="InterPro" id="IPR023214">
    <property type="entry name" value="HAD_sf"/>
</dbReference>
<dbReference type="InterPro" id="IPR051540">
    <property type="entry name" value="S-2-haloacid_dehalogenase"/>
</dbReference>
<reference evidence="2 3" key="1">
    <citation type="submission" date="2016-11" db="EMBL/GenBank/DDBJ databases">
        <authorList>
            <person name="Jaros S."/>
            <person name="Januszkiewicz K."/>
            <person name="Wedrychowicz H."/>
        </authorList>
    </citation>
    <scope>NUCLEOTIDE SEQUENCE [LARGE SCALE GENOMIC DNA]</scope>
    <source>
        <strain evidence="2 3">DSM 44666</strain>
    </source>
</reference>
<dbReference type="GO" id="GO:0008962">
    <property type="term" value="F:phosphatidylglycerophosphatase activity"/>
    <property type="evidence" value="ECO:0007669"/>
    <property type="project" value="InterPro"/>
</dbReference>
<dbReference type="PANTHER" id="PTHR43316:SF8">
    <property type="entry name" value="HAD FAMILY HYDROLASE"/>
    <property type="match status" value="1"/>
</dbReference>
<dbReference type="InterPro" id="IPR036412">
    <property type="entry name" value="HAD-like_sf"/>
</dbReference>
<dbReference type="Proteomes" id="UP000184476">
    <property type="component" value="Unassembled WGS sequence"/>
</dbReference>
<dbReference type="NCBIfam" id="TIGR01668">
    <property type="entry name" value="YqeG_hyp_ppase"/>
    <property type="match status" value="1"/>
</dbReference>
<dbReference type="NCBIfam" id="TIGR01662">
    <property type="entry name" value="HAD-SF-IIIA"/>
    <property type="match status" value="1"/>
</dbReference>
<keyword evidence="3" id="KW-1185">Reference proteome</keyword>
<dbReference type="EMBL" id="FQVL01000003">
    <property type="protein sequence ID" value="SHE77242.1"/>
    <property type="molecule type" value="Genomic_DNA"/>
</dbReference>